<protein>
    <recommendedName>
        <fullName evidence="7">THAP-type domain-containing protein</fullName>
    </recommendedName>
</protein>
<dbReference type="AlphaFoldDB" id="A0A1E1XE44"/>
<dbReference type="PROSITE" id="PS50950">
    <property type="entry name" value="ZF_THAP"/>
    <property type="match status" value="1"/>
</dbReference>
<reference evidence="8" key="1">
    <citation type="journal article" date="2017" name="Front. Cell. Infect. Microbiol.">
        <title>The Distinct Transcriptional Response of the Midgut of Amblyomma sculptum and Amblyomma aureolatum Ticks to Rickettsia rickettsii Correlates to Their Differences in Susceptibility to Infection.</title>
        <authorList>
            <person name="Martins L.A."/>
            <person name="Galletti M.F.B.M."/>
            <person name="Ribeiro J.M."/>
            <person name="Fujita A."/>
            <person name="Costa F.B."/>
            <person name="Labruna M.B."/>
            <person name="Daffre S."/>
            <person name="Fogaca A.C."/>
        </authorList>
    </citation>
    <scope>NUCLEOTIDE SEQUENCE</scope>
</reference>
<dbReference type="GO" id="GO:0043565">
    <property type="term" value="F:sequence-specific DNA binding"/>
    <property type="evidence" value="ECO:0007669"/>
    <property type="project" value="InterPro"/>
</dbReference>
<dbReference type="SUPFAM" id="SSF57716">
    <property type="entry name" value="Glucocorticoid receptor-like (DNA-binding domain)"/>
    <property type="match status" value="1"/>
</dbReference>
<evidence type="ECO:0000256" key="4">
    <source>
        <dbReference type="ARBA" id="ARBA00023125"/>
    </source>
</evidence>
<dbReference type="PANTHER" id="PTHR46600:SF11">
    <property type="entry name" value="THAP DOMAIN-CONTAINING PROTEIN 10"/>
    <property type="match status" value="1"/>
</dbReference>
<keyword evidence="2 5" id="KW-0863">Zinc-finger</keyword>
<evidence type="ECO:0000256" key="3">
    <source>
        <dbReference type="ARBA" id="ARBA00022833"/>
    </source>
</evidence>
<evidence type="ECO:0000259" key="7">
    <source>
        <dbReference type="PROSITE" id="PS50950"/>
    </source>
</evidence>
<dbReference type="PANTHER" id="PTHR46600">
    <property type="entry name" value="THAP DOMAIN-CONTAINING"/>
    <property type="match status" value="1"/>
</dbReference>
<dbReference type="GO" id="GO:0008270">
    <property type="term" value="F:zinc ion binding"/>
    <property type="evidence" value="ECO:0007669"/>
    <property type="project" value="UniProtKB-KW"/>
</dbReference>
<proteinExistence type="evidence at transcript level"/>
<keyword evidence="4 5" id="KW-0238">DNA-binding</keyword>
<evidence type="ECO:0000256" key="6">
    <source>
        <dbReference type="SAM" id="MobiDB-lite"/>
    </source>
</evidence>
<feature type="region of interest" description="Disordered" evidence="6">
    <location>
        <begin position="117"/>
        <end position="194"/>
    </location>
</feature>
<dbReference type="InterPro" id="IPR026516">
    <property type="entry name" value="THAP1/10"/>
</dbReference>
<dbReference type="SMART" id="SM00692">
    <property type="entry name" value="DM3"/>
    <property type="match status" value="1"/>
</dbReference>
<keyword evidence="3" id="KW-0862">Zinc</keyword>
<dbReference type="InterPro" id="IPR006612">
    <property type="entry name" value="THAP_Znf"/>
</dbReference>
<evidence type="ECO:0000256" key="1">
    <source>
        <dbReference type="ARBA" id="ARBA00022723"/>
    </source>
</evidence>
<keyword evidence="1" id="KW-0479">Metal-binding</keyword>
<feature type="region of interest" description="Disordered" evidence="6">
    <location>
        <begin position="1"/>
        <end position="39"/>
    </location>
</feature>
<evidence type="ECO:0000256" key="5">
    <source>
        <dbReference type="PROSITE-ProRule" id="PRU00309"/>
    </source>
</evidence>
<feature type="domain" description="THAP-type" evidence="7">
    <location>
        <begin position="38"/>
        <end position="132"/>
    </location>
</feature>
<feature type="compositionally biased region" description="Basic and acidic residues" evidence="6">
    <location>
        <begin position="169"/>
        <end position="178"/>
    </location>
</feature>
<evidence type="ECO:0000313" key="8">
    <source>
        <dbReference type="EMBL" id="JAT97391.1"/>
    </source>
</evidence>
<organism evidence="8">
    <name type="scientific">Amblyomma aureolatum</name>
    <dbReference type="NCBI Taxonomy" id="187763"/>
    <lineage>
        <taxon>Eukaryota</taxon>
        <taxon>Metazoa</taxon>
        <taxon>Ecdysozoa</taxon>
        <taxon>Arthropoda</taxon>
        <taxon>Chelicerata</taxon>
        <taxon>Arachnida</taxon>
        <taxon>Acari</taxon>
        <taxon>Parasitiformes</taxon>
        <taxon>Ixodida</taxon>
        <taxon>Ixodoidea</taxon>
        <taxon>Ixodidae</taxon>
        <taxon>Amblyomminae</taxon>
        <taxon>Amblyomma</taxon>
    </lineage>
</organism>
<evidence type="ECO:0000256" key="2">
    <source>
        <dbReference type="ARBA" id="ARBA00022771"/>
    </source>
</evidence>
<dbReference type="SMART" id="SM00980">
    <property type="entry name" value="THAP"/>
    <property type="match status" value="1"/>
</dbReference>
<sequence length="421" mass="46604">MSAVETPTETESSQPAESAQSTESSGGDGTASKKAKRMRGQTVCYAPGCRSGQYGAPKASLFTAPRDEKLRKIWQYNLRRLDKPLTVYSSVCERHFDPRFIERDYVHIVNGDEVRIPRGRPRLAPGAIPTLLPDLPGYLSKKLPRPRPTKGRPELPAVIRPPKPRKSGKPTDTDHNQEGESQGPTNGEPIDTYTTGTVQEEPRQTLQHANRSADKGPLTVERLKKFVKLPSQEWCAIGTLETMRVVFTTSLIRGSGEGLEILHPKYVSFSNSDETEVVAEAYFQGALCCKAIVTTVEEAETFLQDAHATHMCRGAMWDSEFAEICVGVTKKLLQKIGKNDEDTVFSLECTRNVDAEGAMCVPCRLLRKTLLTRKSRVRSQVLKKKREQIEEPDIQQAELSCSSSAGPEQNLCLDSAELNGS</sequence>
<dbReference type="Pfam" id="PF05485">
    <property type="entry name" value="THAP"/>
    <property type="match status" value="1"/>
</dbReference>
<name>A0A1E1XE44_9ACAR</name>
<accession>A0A1E1XE44</accession>
<dbReference type="EMBL" id="GFAC01001797">
    <property type="protein sequence ID" value="JAT97391.1"/>
    <property type="molecule type" value="mRNA"/>
</dbReference>
<feature type="compositionally biased region" description="Polar residues" evidence="6">
    <location>
        <begin position="1"/>
        <end position="25"/>
    </location>
</feature>